<comment type="caution">
    <text evidence="1">The sequence shown here is derived from an EMBL/GenBank/DDBJ whole genome shotgun (WGS) entry which is preliminary data.</text>
</comment>
<organism evidence="1 2">
    <name type="scientific">Flavobacterium hankyongi</name>
    <dbReference type="NCBI Taxonomy" id="1176532"/>
    <lineage>
        <taxon>Bacteria</taxon>
        <taxon>Pseudomonadati</taxon>
        <taxon>Bacteroidota</taxon>
        <taxon>Flavobacteriia</taxon>
        <taxon>Flavobacteriales</taxon>
        <taxon>Flavobacteriaceae</taxon>
        <taxon>Flavobacterium</taxon>
    </lineage>
</organism>
<name>A0ABP8ZVU3_9FLAO</name>
<evidence type="ECO:0000313" key="2">
    <source>
        <dbReference type="Proteomes" id="UP001500141"/>
    </source>
</evidence>
<dbReference type="RefSeq" id="WP_264543515.1">
    <property type="nucleotide sequence ID" value="NZ_BAABIP010000011.1"/>
</dbReference>
<sequence length="204" mass="23589">MINLYKKLFYGLLIVILTFFTFKYFTSDSETSSEYNSNLIQEQIKSVGKLVVTEGHYSQVLTFKDKDSYMGGLVSFDKKAIVVANSDVSVMYDLRQMKYEIDEKHKTIRIVSIPKEEIKISPDIQYYDIEQSKFNEFTGDDFNAITKKVKADLARKIEKSSLKTNAQNRLVSELSKILLVTHSVGWKVEYKGNEINSEKEFQID</sequence>
<reference evidence="2" key="1">
    <citation type="journal article" date="2019" name="Int. J. Syst. Evol. Microbiol.">
        <title>The Global Catalogue of Microorganisms (GCM) 10K type strain sequencing project: providing services to taxonomists for standard genome sequencing and annotation.</title>
        <authorList>
            <consortium name="The Broad Institute Genomics Platform"/>
            <consortium name="The Broad Institute Genome Sequencing Center for Infectious Disease"/>
            <person name="Wu L."/>
            <person name="Ma J."/>
        </authorList>
    </citation>
    <scope>NUCLEOTIDE SEQUENCE [LARGE SCALE GENOMIC DNA]</scope>
    <source>
        <strain evidence="2">JCM 18198</strain>
    </source>
</reference>
<keyword evidence="2" id="KW-1185">Reference proteome</keyword>
<dbReference type="EMBL" id="BAABIP010000011">
    <property type="protein sequence ID" value="GAA4765948.1"/>
    <property type="molecule type" value="Genomic_DNA"/>
</dbReference>
<accession>A0ABP8ZVU3</accession>
<evidence type="ECO:0000313" key="1">
    <source>
        <dbReference type="EMBL" id="GAA4765948.1"/>
    </source>
</evidence>
<protein>
    <submittedName>
        <fullName evidence="1">DUF4230 domain-containing protein</fullName>
    </submittedName>
</protein>
<gene>
    <name evidence="1" type="ORF">GCM10023230_14530</name>
</gene>
<proteinExistence type="predicted"/>
<dbReference type="Proteomes" id="UP001500141">
    <property type="component" value="Unassembled WGS sequence"/>
</dbReference>
<dbReference type="InterPro" id="IPR025324">
    <property type="entry name" value="DUF4230"/>
</dbReference>
<dbReference type="Pfam" id="PF14014">
    <property type="entry name" value="DUF4230"/>
    <property type="match status" value="1"/>
</dbReference>